<dbReference type="HAMAP" id="MF_00118_A">
    <property type="entry name" value="EF_Tu_A"/>
    <property type="match status" value="1"/>
</dbReference>
<dbReference type="Proteomes" id="UP000737555">
    <property type="component" value="Unassembled WGS sequence"/>
</dbReference>
<keyword evidence="8 10" id="KW-0648">Protein biosynthesis</keyword>
<comment type="catalytic activity">
    <reaction evidence="10">
        <text>GTP + H2O = GDP + phosphate + H(+)</text>
        <dbReference type="Rhea" id="RHEA:19669"/>
        <dbReference type="ChEBI" id="CHEBI:15377"/>
        <dbReference type="ChEBI" id="CHEBI:15378"/>
        <dbReference type="ChEBI" id="CHEBI:37565"/>
        <dbReference type="ChEBI" id="CHEBI:43474"/>
        <dbReference type="ChEBI" id="CHEBI:58189"/>
        <dbReference type="EC" id="3.6.5.3"/>
    </reaction>
</comment>
<dbReference type="CDD" id="cd03693">
    <property type="entry name" value="EF1_alpha_II"/>
    <property type="match status" value="1"/>
</dbReference>
<dbReference type="PROSITE" id="PS00301">
    <property type="entry name" value="G_TR_1"/>
    <property type="match status" value="1"/>
</dbReference>
<dbReference type="Pfam" id="PF03144">
    <property type="entry name" value="GTP_EFTU_D2"/>
    <property type="match status" value="1"/>
</dbReference>
<evidence type="ECO:0000256" key="2">
    <source>
        <dbReference type="ARBA" id="ARBA00022490"/>
    </source>
</evidence>
<dbReference type="Gene3D" id="2.40.30.10">
    <property type="entry name" value="Translation factors"/>
    <property type="match status" value="2"/>
</dbReference>
<evidence type="ECO:0000256" key="9">
    <source>
        <dbReference type="ARBA" id="ARBA00023134"/>
    </source>
</evidence>
<dbReference type="EC" id="3.6.5.3" evidence="10"/>
<keyword evidence="6 10" id="KW-0378">Hydrolase</keyword>
<feature type="binding site" evidence="10">
    <location>
        <begin position="146"/>
        <end position="149"/>
    </location>
    <ligand>
        <name>GTP</name>
        <dbReference type="ChEBI" id="CHEBI:37565"/>
    </ligand>
</feature>
<dbReference type="GO" id="GO:0003746">
    <property type="term" value="F:translation elongation factor activity"/>
    <property type="evidence" value="ECO:0007669"/>
    <property type="project" value="UniProtKB-UniRule"/>
</dbReference>
<dbReference type="PRINTS" id="PR00315">
    <property type="entry name" value="ELONGATNFCT"/>
</dbReference>
<evidence type="ECO:0000259" key="11">
    <source>
        <dbReference type="PROSITE" id="PS51722"/>
    </source>
</evidence>
<comment type="subcellular location">
    <subcellularLocation>
        <location evidence="1 10">Cytoplasm</location>
    </subcellularLocation>
</comment>
<keyword evidence="3 10" id="KW-0479">Metal-binding</keyword>
<dbReference type="InterPro" id="IPR004161">
    <property type="entry name" value="EFTu-like_2"/>
</dbReference>
<keyword evidence="2 10" id="KW-0963">Cytoplasm</keyword>
<evidence type="ECO:0000313" key="12">
    <source>
        <dbReference type="EMBL" id="NQS78560.1"/>
    </source>
</evidence>
<dbReference type="GO" id="GO:0003924">
    <property type="term" value="F:GTPase activity"/>
    <property type="evidence" value="ECO:0007669"/>
    <property type="project" value="UniProtKB-UniRule"/>
</dbReference>
<dbReference type="GO" id="GO:0005525">
    <property type="term" value="F:GTP binding"/>
    <property type="evidence" value="ECO:0007669"/>
    <property type="project" value="UniProtKB-UniRule"/>
</dbReference>
<dbReference type="GO" id="GO:0005737">
    <property type="term" value="C:cytoplasm"/>
    <property type="evidence" value="ECO:0007669"/>
    <property type="project" value="UniProtKB-SubCell"/>
</dbReference>
<dbReference type="NCBIfam" id="TIGR00483">
    <property type="entry name" value="EF-1_alpha"/>
    <property type="match status" value="1"/>
</dbReference>
<dbReference type="GO" id="GO:0000287">
    <property type="term" value="F:magnesium ion binding"/>
    <property type="evidence" value="ECO:0007669"/>
    <property type="project" value="UniProtKB-UniRule"/>
</dbReference>
<evidence type="ECO:0000313" key="13">
    <source>
        <dbReference type="Proteomes" id="UP000737555"/>
    </source>
</evidence>
<comment type="caution">
    <text evidence="12">The sequence shown here is derived from an EMBL/GenBank/DDBJ whole genome shotgun (WGS) entry which is preliminary data.</text>
</comment>
<feature type="binding site" evidence="10">
    <location>
        <begin position="14"/>
        <end position="21"/>
    </location>
    <ligand>
        <name>GTP</name>
        <dbReference type="ChEBI" id="CHEBI:37565"/>
    </ligand>
</feature>
<dbReference type="Gene3D" id="3.40.50.300">
    <property type="entry name" value="P-loop containing nucleotide triphosphate hydrolases"/>
    <property type="match status" value="1"/>
</dbReference>
<keyword evidence="7 10" id="KW-0460">Magnesium</keyword>
<dbReference type="InterPro" id="IPR004539">
    <property type="entry name" value="Transl_elong_EF1A_euk/arc"/>
</dbReference>
<feature type="domain" description="Tr-type G" evidence="11">
    <location>
        <begin position="5"/>
        <end position="221"/>
    </location>
</feature>
<comment type="function">
    <text evidence="10">GTP hydrolase that promotes the GTP-dependent binding of aminoacyl-tRNA to the A-site of ribosomes during protein biosynthesis.</text>
</comment>
<dbReference type="SUPFAM" id="SSF52540">
    <property type="entry name" value="P-loop containing nucleoside triphosphate hydrolases"/>
    <property type="match status" value="1"/>
</dbReference>
<dbReference type="PANTHER" id="PTHR23115">
    <property type="entry name" value="TRANSLATION FACTOR"/>
    <property type="match status" value="1"/>
</dbReference>
<gene>
    <name evidence="10 12" type="primary">tuf</name>
    <name evidence="12" type="ORF">HQQ74_07650</name>
</gene>
<dbReference type="AlphaFoldDB" id="A0A8T7H7J9"/>
<evidence type="ECO:0000256" key="7">
    <source>
        <dbReference type="ARBA" id="ARBA00022842"/>
    </source>
</evidence>
<dbReference type="InterPro" id="IPR031157">
    <property type="entry name" value="G_TR_CS"/>
</dbReference>
<keyword evidence="4 10" id="KW-0547">Nucleotide-binding</keyword>
<organism evidence="12 13">
    <name type="scientific">Methanoculleus bourgensis</name>
    <dbReference type="NCBI Taxonomy" id="83986"/>
    <lineage>
        <taxon>Archaea</taxon>
        <taxon>Methanobacteriati</taxon>
        <taxon>Methanobacteriota</taxon>
        <taxon>Stenosarchaea group</taxon>
        <taxon>Methanomicrobia</taxon>
        <taxon>Methanomicrobiales</taxon>
        <taxon>Methanomicrobiaceae</taxon>
        <taxon>Methanoculleus</taxon>
    </lineage>
</organism>
<dbReference type="PROSITE" id="PS51722">
    <property type="entry name" value="G_TR_2"/>
    <property type="match status" value="1"/>
</dbReference>
<dbReference type="InterPro" id="IPR027417">
    <property type="entry name" value="P-loop_NTPase"/>
</dbReference>
<accession>A0A8T7H7J9</accession>
<evidence type="ECO:0000256" key="4">
    <source>
        <dbReference type="ARBA" id="ARBA00022741"/>
    </source>
</evidence>
<keyword evidence="5 10" id="KW-0251">Elongation factor</keyword>
<dbReference type="InterPro" id="IPR005225">
    <property type="entry name" value="Small_GTP-bd"/>
</dbReference>
<reference evidence="12" key="1">
    <citation type="submission" date="2020-05" db="EMBL/GenBank/DDBJ databases">
        <title>The first insight into the ecology of ammonia-tolerant syntrophic propionate oxidizing bacteria.</title>
        <authorList>
            <person name="Singh A."/>
            <person name="Schnurer A."/>
            <person name="Westerholm M."/>
        </authorList>
    </citation>
    <scope>NUCLEOTIDE SEQUENCE</scope>
    <source>
        <strain evidence="12">MAG54</strain>
    </source>
</reference>
<dbReference type="Pfam" id="PF00009">
    <property type="entry name" value="GTP_EFTU"/>
    <property type="match status" value="1"/>
</dbReference>
<dbReference type="InterPro" id="IPR000795">
    <property type="entry name" value="T_Tr_GTP-bd_dom"/>
</dbReference>
<dbReference type="SUPFAM" id="SSF50447">
    <property type="entry name" value="Translation proteins"/>
    <property type="match status" value="1"/>
</dbReference>
<evidence type="ECO:0000256" key="10">
    <source>
        <dbReference type="HAMAP-Rule" id="MF_00118"/>
    </source>
</evidence>
<dbReference type="EMBL" id="JABMJE010000104">
    <property type="protein sequence ID" value="NQS78560.1"/>
    <property type="molecule type" value="Genomic_DNA"/>
</dbReference>
<evidence type="ECO:0000256" key="5">
    <source>
        <dbReference type="ARBA" id="ARBA00022768"/>
    </source>
</evidence>
<name>A0A8T7H7J9_9EURY</name>
<dbReference type="InterPro" id="IPR009000">
    <property type="entry name" value="Transl_B-barrel_sf"/>
</dbReference>
<dbReference type="InterPro" id="IPR054696">
    <property type="entry name" value="GTP-eEF1A_C"/>
</dbReference>
<comment type="similarity">
    <text evidence="10">Belongs to the TRAFAC class translation factor GTPase superfamily. Classic translation factor GTPase family. EF-Tu/EF-1A subfamily.</text>
</comment>
<evidence type="ECO:0000256" key="6">
    <source>
        <dbReference type="ARBA" id="ARBA00022801"/>
    </source>
</evidence>
<protein>
    <recommendedName>
        <fullName evidence="10">Elongation factor 1-alpha</fullName>
        <shortName evidence="10">EF-1-alpha</shortName>
        <ecNumber evidence="10">3.6.5.3</ecNumber>
    </recommendedName>
    <alternativeName>
        <fullName evidence="10">Elongation factor Tu</fullName>
        <shortName evidence="10">EF-Tu</shortName>
    </alternativeName>
</protein>
<evidence type="ECO:0000256" key="1">
    <source>
        <dbReference type="ARBA" id="ARBA00004496"/>
    </source>
</evidence>
<proteinExistence type="inferred from homology"/>
<evidence type="ECO:0000256" key="8">
    <source>
        <dbReference type="ARBA" id="ARBA00022917"/>
    </source>
</evidence>
<dbReference type="FunFam" id="2.40.30.10:FF:000003">
    <property type="entry name" value="Elongation factor 1-alpha"/>
    <property type="match status" value="1"/>
</dbReference>
<dbReference type="NCBIfam" id="TIGR00231">
    <property type="entry name" value="small_GTP"/>
    <property type="match status" value="1"/>
</dbReference>
<dbReference type="CDD" id="cd01883">
    <property type="entry name" value="EF1_alpha"/>
    <property type="match status" value="1"/>
</dbReference>
<dbReference type="SUPFAM" id="SSF50465">
    <property type="entry name" value="EF-Tu/eEF-1alpha/eIF2-gamma C-terminal domain"/>
    <property type="match status" value="1"/>
</dbReference>
<sequence>MAVDKPHMNLAVVGHIDHGKSTTVGRLLFETGTVPPHIIETYRKEAETKGKGSFEFAWVMDSLKEERERGITIDIAHKRFDTDKYYFTVVDCPGHRDFVKNMITGASQADAALLVVAAPDGVMEQTKEHVFLARTLGINQLIIGINKMDVVKYDEKRYEEVKEQLSQLIKIVGYKPENTSFIPMSAFVGDNIAKLSENTPWYKGPTVLDALNALVEPEKPTELPLRLPIQDVYSISGIGTVPVGRVETGVMKKGMKVVFMPSNKSGEVKTIEMHHEEIPQAVPGDNVGFNVRGIGKGDIRRGDVCGPVDAPPTVADEFVAQIVVLHHPSALTVGYTPVFHSHTAQIACTFIELQKKLDPRTGQVKEENPTFLKTGDAAIVKIKPTRPLVIENVKEIPQLGRFAVRDMGSTIAAGMCINITPKQMR</sequence>
<feature type="binding site" evidence="10">
    <location>
        <position position="21"/>
    </location>
    <ligand>
        <name>Mg(2+)</name>
        <dbReference type="ChEBI" id="CHEBI:18420"/>
    </ligand>
</feature>
<feature type="binding site" evidence="10">
    <location>
        <begin position="91"/>
        <end position="95"/>
    </location>
    <ligand>
        <name>GTP</name>
        <dbReference type="ChEBI" id="CHEBI:37565"/>
    </ligand>
</feature>
<keyword evidence="9 10" id="KW-0342">GTP-binding</keyword>
<dbReference type="FunFam" id="2.40.30.10:FF:000005">
    <property type="entry name" value="Elongation factor 1-alpha"/>
    <property type="match status" value="1"/>
</dbReference>
<dbReference type="InterPro" id="IPR009001">
    <property type="entry name" value="Transl_elong_EF1A/Init_IF2_C"/>
</dbReference>
<dbReference type="CDD" id="cd03705">
    <property type="entry name" value="EF1_alpha_III"/>
    <property type="match status" value="1"/>
</dbReference>
<dbReference type="InterPro" id="IPR050100">
    <property type="entry name" value="TRAFAC_GTPase_members"/>
</dbReference>
<evidence type="ECO:0000256" key="3">
    <source>
        <dbReference type="ARBA" id="ARBA00022723"/>
    </source>
</evidence>
<dbReference type="NCBIfam" id="NF008969">
    <property type="entry name" value="PRK12317.1"/>
    <property type="match status" value="1"/>
</dbReference>
<dbReference type="Pfam" id="PF22594">
    <property type="entry name" value="GTP-eEF1A_C"/>
    <property type="match status" value="1"/>
</dbReference>